<dbReference type="InterPro" id="IPR036236">
    <property type="entry name" value="Znf_C2H2_sf"/>
</dbReference>
<dbReference type="SUPFAM" id="SSF57667">
    <property type="entry name" value="beta-beta-alpha zinc fingers"/>
    <property type="match status" value="1"/>
</dbReference>
<evidence type="ECO:0000259" key="5">
    <source>
        <dbReference type="SMART" id="SM00451"/>
    </source>
</evidence>
<keyword evidence="3" id="KW-0862">Zinc</keyword>
<comment type="caution">
    <text evidence="6">The sequence shown here is derived from an EMBL/GenBank/DDBJ whole genome shotgun (WGS) entry which is preliminary data.</text>
</comment>
<keyword evidence="7" id="KW-1185">Reference proteome</keyword>
<dbReference type="PANTHER" id="PTHR45986">
    <property type="entry name" value="ZINC FINGER MATRIN-TYPE PROTEIN 2"/>
    <property type="match status" value="1"/>
</dbReference>
<accession>A0A9N9E554</accession>
<feature type="non-terminal residue" evidence="6">
    <location>
        <position position="135"/>
    </location>
</feature>
<feature type="domain" description="U1-type" evidence="5">
    <location>
        <begin position="68"/>
        <end position="102"/>
    </location>
</feature>
<dbReference type="EMBL" id="CAJVPL010005767">
    <property type="protein sequence ID" value="CAG8660477.1"/>
    <property type="molecule type" value="Genomic_DNA"/>
</dbReference>
<dbReference type="InterPro" id="IPR040107">
    <property type="entry name" value="Snu23"/>
</dbReference>
<organism evidence="6 7">
    <name type="scientific">Ambispora gerdemannii</name>
    <dbReference type="NCBI Taxonomy" id="144530"/>
    <lineage>
        <taxon>Eukaryota</taxon>
        <taxon>Fungi</taxon>
        <taxon>Fungi incertae sedis</taxon>
        <taxon>Mucoromycota</taxon>
        <taxon>Glomeromycotina</taxon>
        <taxon>Glomeromycetes</taxon>
        <taxon>Archaeosporales</taxon>
        <taxon>Ambisporaceae</taxon>
        <taxon>Ambispora</taxon>
    </lineage>
</organism>
<evidence type="ECO:0000313" key="6">
    <source>
        <dbReference type="EMBL" id="CAG8660477.1"/>
    </source>
</evidence>
<evidence type="ECO:0000313" key="7">
    <source>
        <dbReference type="Proteomes" id="UP000789831"/>
    </source>
</evidence>
<evidence type="ECO:0000256" key="3">
    <source>
        <dbReference type="ARBA" id="ARBA00022833"/>
    </source>
</evidence>
<gene>
    <name evidence="6" type="ORF">AGERDE_LOCUS11787</name>
</gene>
<dbReference type="Proteomes" id="UP000789831">
    <property type="component" value="Unassembled WGS sequence"/>
</dbReference>
<dbReference type="SMART" id="SM00451">
    <property type="entry name" value="ZnF_U1"/>
    <property type="match status" value="1"/>
</dbReference>
<dbReference type="Gene3D" id="3.30.160.60">
    <property type="entry name" value="Classic Zinc Finger"/>
    <property type="match status" value="1"/>
</dbReference>
<evidence type="ECO:0000256" key="2">
    <source>
        <dbReference type="ARBA" id="ARBA00022771"/>
    </source>
</evidence>
<dbReference type="InterPro" id="IPR003604">
    <property type="entry name" value="Matrin/U1-like-C_Znf_C2H2"/>
</dbReference>
<sequence>LSLSATDDTSFRRTWDKQEYEQYAQDRARRKQRLEEEEERKPRTEKVVLDANLNRTQLVQSTSIASKQLGYYCKVCDCVVNDSVNYLDHINGKKRDENRNMKDWFMTILKFLFPFHKVQRALGRIMKVERSTLDQ</sequence>
<keyword evidence="1" id="KW-0479">Metal-binding</keyword>
<evidence type="ECO:0000256" key="1">
    <source>
        <dbReference type="ARBA" id="ARBA00022723"/>
    </source>
</evidence>
<dbReference type="InterPro" id="IPR013087">
    <property type="entry name" value="Znf_C2H2_type"/>
</dbReference>
<dbReference type="GO" id="GO:0000398">
    <property type="term" value="P:mRNA splicing, via spliceosome"/>
    <property type="evidence" value="ECO:0007669"/>
    <property type="project" value="InterPro"/>
</dbReference>
<dbReference type="GO" id="GO:0046540">
    <property type="term" value="C:U4/U6 x U5 tri-snRNP complex"/>
    <property type="evidence" value="ECO:0007669"/>
    <property type="project" value="TreeGrafter"/>
</dbReference>
<dbReference type="OrthoDB" id="30343at2759"/>
<dbReference type="GO" id="GO:0008270">
    <property type="term" value="F:zinc ion binding"/>
    <property type="evidence" value="ECO:0007669"/>
    <property type="project" value="UniProtKB-KW"/>
</dbReference>
<dbReference type="GO" id="GO:0005681">
    <property type="term" value="C:spliceosomal complex"/>
    <property type="evidence" value="ECO:0007669"/>
    <property type="project" value="InterPro"/>
</dbReference>
<evidence type="ECO:0000256" key="4">
    <source>
        <dbReference type="ARBA" id="ARBA00023242"/>
    </source>
</evidence>
<reference evidence="6" key="1">
    <citation type="submission" date="2021-06" db="EMBL/GenBank/DDBJ databases">
        <authorList>
            <person name="Kallberg Y."/>
            <person name="Tangrot J."/>
            <person name="Rosling A."/>
        </authorList>
    </citation>
    <scope>NUCLEOTIDE SEQUENCE</scope>
    <source>
        <strain evidence="6">MT106</strain>
    </source>
</reference>
<proteinExistence type="predicted"/>
<dbReference type="PANTHER" id="PTHR45986:SF1">
    <property type="entry name" value="ZINC FINGER MATRIN-TYPE PROTEIN 2"/>
    <property type="match status" value="1"/>
</dbReference>
<feature type="non-terminal residue" evidence="6">
    <location>
        <position position="1"/>
    </location>
</feature>
<name>A0A9N9E554_9GLOM</name>
<keyword evidence="2" id="KW-0863">Zinc-finger</keyword>
<protein>
    <submittedName>
        <fullName evidence="6">7084_t:CDS:1</fullName>
    </submittedName>
</protein>
<dbReference type="AlphaFoldDB" id="A0A9N9E554"/>
<dbReference type="GO" id="GO:0003676">
    <property type="term" value="F:nucleic acid binding"/>
    <property type="evidence" value="ECO:0007669"/>
    <property type="project" value="InterPro"/>
</dbReference>
<keyword evidence="4" id="KW-0539">Nucleus</keyword>
<dbReference type="Pfam" id="PF12874">
    <property type="entry name" value="zf-met"/>
    <property type="match status" value="1"/>
</dbReference>